<dbReference type="Proteomes" id="UP000023152">
    <property type="component" value="Unassembled WGS sequence"/>
</dbReference>
<comment type="caution">
    <text evidence="1">The sequence shown here is derived from an EMBL/GenBank/DDBJ whole genome shotgun (WGS) entry which is preliminary data.</text>
</comment>
<accession>X6NDU8</accession>
<proteinExistence type="predicted"/>
<dbReference type="AlphaFoldDB" id="X6NDU8"/>
<protein>
    <submittedName>
        <fullName evidence="1">Uncharacterized protein</fullName>
    </submittedName>
</protein>
<sequence>MFGTFWAHEEPNISNFASHMTPQVHWLKLINHSWTVIDNYNMTKGHLTNVLFIIQFCDTIDKDMLNNLRWKVRYEQSNVELRECEYSYLLNESNGIKTRVQCSIKFVIVPKHETLQIQFQLWNNNQCLHTCWEHFVHASPEKREKTDRKDTKQLKEDRYWDWHANFIPLKMKKNNHKPTIDTNGLNDELIACEATPFDSNRVFTKHDTLVHFFIFLFF</sequence>
<evidence type="ECO:0000313" key="2">
    <source>
        <dbReference type="Proteomes" id="UP000023152"/>
    </source>
</evidence>
<keyword evidence="2" id="KW-1185">Reference proteome</keyword>
<organism evidence="1 2">
    <name type="scientific">Reticulomyxa filosa</name>
    <dbReference type="NCBI Taxonomy" id="46433"/>
    <lineage>
        <taxon>Eukaryota</taxon>
        <taxon>Sar</taxon>
        <taxon>Rhizaria</taxon>
        <taxon>Retaria</taxon>
        <taxon>Foraminifera</taxon>
        <taxon>Monothalamids</taxon>
        <taxon>Reticulomyxidae</taxon>
        <taxon>Reticulomyxa</taxon>
    </lineage>
</organism>
<gene>
    <name evidence="1" type="ORF">RFI_13260</name>
</gene>
<dbReference type="EMBL" id="ASPP01009615">
    <property type="protein sequence ID" value="ETO23899.1"/>
    <property type="molecule type" value="Genomic_DNA"/>
</dbReference>
<reference evidence="1 2" key="1">
    <citation type="journal article" date="2013" name="Curr. Biol.">
        <title>The Genome of the Foraminiferan Reticulomyxa filosa.</title>
        <authorList>
            <person name="Glockner G."/>
            <person name="Hulsmann N."/>
            <person name="Schleicher M."/>
            <person name="Noegel A.A."/>
            <person name="Eichinger L."/>
            <person name="Gallinger C."/>
            <person name="Pawlowski J."/>
            <person name="Sierra R."/>
            <person name="Euteneuer U."/>
            <person name="Pillet L."/>
            <person name="Moustafa A."/>
            <person name="Platzer M."/>
            <person name="Groth M."/>
            <person name="Szafranski K."/>
            <person name="Schliwa M."/>
        </authorList>
    </citation>
    <scope>NUCLEOTIDE SEQUENCE [LARGE SCALE GENOMIC DNA]</scope>
</reference>
<name>X6NDU8_RETFI</name>
<evidence type="ECO:0000313" key="1">
    <source>
        <dbReference type="EMBL" id="ETO23899.1"/>
    </source>
</evidence>